<dbReference type="Proteomes" id="UP001217918">
    <property type="component" value="Unassembled WGS sequence"/>
</dbReference>
<evidence type="ECO:0000256" key="8">
    <source>
        <dbReference type="ARBA" id="ARBA00023034"/>
    </source>
</evidence>
<reference evidence="11" key="1">
    <citation type="journal article" date="2023" name="Mol. Plant Microbe Interact.">
        <title>Elucidating the Obligate Nature and Biological Capacity of an Invasive Fungal Corn Pathogen.</title>
        <authorList>
            <person name="MacCready J.S."/>
            <person name="Roggenkamp E.M."/>
            <person name="Gdanetz K."/>
            <person name="Chilvers M.I."/>
        </authorList>
    </citation>
    <scope>NUCLEOTIDE SEQUENCE</scope>
    <source>
        <strain evidence="11">PM02</strain>
    </source>
</reference>
<keyword evidence="5" id="KW-0812">Transmembrane</keyword>
<evidence type="ECO:0000256" key="7">
    <source>
        <dbReference type="ARBA" id="ARBA00022989"/>
    </source>
</evidence>
<evidence type="ECO:0000256" key="5">
    <source>
        <dbReference type="ARBA" id="ARBA00022692"/>
    </source>
</evidence>
<keyword evidence="10" id="KW-0732">Signal</keyword>
<evidence type="ECO:0000256" key="2">
    <source>
        <dbReference type="ARBA" id="ARBA00004922"/>
    </source>
</evidence>
<evidence type="ECO:0000313" key="11">
    <source>
        <dbReference type="EMBL" id="KAK2066677.1"/>
    </source>
</evidence>
<evidence type="ECO:0000256" key="3">
    <source>
        <dbReference type="ARBA" id="ARBA00009105"/>
    </source>
</evidence>
<dbReference type="SUPFAM" id="SSF53448">
    <property type="entry name" value="Nucleotide-diphospho-sugar transferases"/>
    <property type="match status" value="1"/>
</dbReference>
<organism evidence="11 12">
    <name type="scientific">Phyllachora maydis</name>
    <dbReference type="NCBI Taxonomy" id="1825666"/>
    <lineage>
        <taxon>Eukaryota</taxon>
        <taxon>Fungi</taxon>
        <taxon>Dikarya</taxon>
        <taxon>Ascomycota</taxon>
        <taxon>Pezizomycotina</taxon>
        <taxon>Sordariomycetes</taxon>
        <taxon>Sordariomycetidae</taxon>
        <taxon>Phyllachorales</taxon>
        <taxon>Phyllachoraceae</taxon>
        <taxon>Phyllachora</taxon>
    </lineage>
</organism>
<dbReference type="InterPro" id="IPR029044">
    <property type="entry name" value="Nucleotide-diphossugar_trans"/>
</dbReference>
<accession>A0AAD9M7N1</accession>
<keyword evidence="6" id="KW-0735">Signal-anchor</keyword>
<dbReference type="GO" id="GO:0000026">
    <property type="term" value="F:alpha-1,2-mannosyltransferase activity"/>
    <property type="evidence" value="ECO:0007669"/>
    <property type="project" value="TreeGrafter"/>
</dbReference>
<keyword evidence="9" id="KW-0472">Membrane</keyword>
<keyword evidence="12" id="KW-1185">Reference proteome</keyword>
<sequence length="1011" mass="112984">MINQACNRRRTWAFAMTLCLLLTWLLRSNLGTGRQSARFSLGGLLPGAGRTTTTGGVPRHVDDYFDQAFSAGPPRPFAYAALKEACERGLWRNAHGPNGTREAWYGDNVYLQCGGMAAGMTTMVSQIKVCLKMALDTGTSLVLPSMPLRDSTDLTNFNFLNGDAYLTYDKWFDAEHLENVMAQACPTMRIIHPDDLDRTVPVRRKWDISCGDAPGWTKLHSYFWSGRPFRTFFERQYEKLKVQEAEDKADPAHHDAAQAEKSITVVGIDSEFMVYRITDDPTRRDLRLWNDLSHAVRFLPEQRQIIARLMPALAGRPYYGVHFRVEKDNIWSPMDQQLQRLLDALDRAWGLYGGGEAKPLVYLACGDQDAVETFAAEGKKRGWEVTHKWALADEATTHMINALPFDFMGVIDLGIMMRSAFFLGLTGSAFSFTVANQRDVTGHYRGSSFEMEDDEGARTHLFNDQDAEEYARFLAVLLTVLTLFTLVHLLRTQADYCSAPVDTRLAARPSSSSSSSSSSASGARPYAGPSHALVDFWHELVAELAVAKPATTSITHMNPDMWVFNPEDPDHERNLDSLYVADDEMASLTAQHARFVDSIQARLASRLPYARGTRGIVMTVSPDYLGIAMTSLLMLRRSGSTLPVQLFLDGAGERGRARCADLLAHLDVSCLNLDDYLALEPNSPAEAALRAHGSDEDHRNLTKYQFKVFALLFSSFQQFLFLDADAFPVHNPDGLLAVEPFASHGLVTWPDYWVPTVAPQFYAVAGVAAPNLTDESRASESGVLLCDKARHAETLLLAAYYNFYGPDRYYTLLSQGAWGQGDKETFLQAAYVLGRPAWAVQTPARLLTSPELNYGSGIRQADPAQDVRAARERQQAREAEAEFDARVAAAAARARDGQWQEEPDAADVTREEDVAPSRWMFAHLNRVKIDARRMISSVVGDTILRGTEEGVFTRLWGDDSEPLIEAAGYDVERTLWDELLKVNCQWTLLEECETVRIWYDEVFGPEPQSLR</sequence>
<evidence type="ECO:0000256" key="1">
    <source>
        <dbReference type="ARBA" id="ARBA00004323"/>
    </source>
</evidence>
<gene>
    <name evidence="11" type="ORF">P8C59_000470</name>
</gene>
<comment type="similarity">
    <text evidence="3">Belongs to the MNN1/MNT family.</text>
</comment>
<comment type="subcellular location">
    <subcellularLocation>
        <location evidence="1">Golgi apparatus membrane</location>
        <topology evidence="1">Single-pass type II membrane protein</topology>
    </subcellularLocation>
</comment>
<evidence type="ECO:0000256" key="6">
    <source>
        <dbReference type="ARBA" id="ARBA00022968"/>
    </source>
</evidence>
<dbReference type="Gene3D" id="3.90.550.10">
    <property type="entry name" value="Spore Coat Polysaccharide Biosynthesis Protein SpsA, Chain A"/>
    <property type="match status" value="1"/>
</dbReference>
<evidence type="ECO:0000313" key="12">
    <source>
        <dbReference type="Proteomes" id="UP001217918"/>
    </source>
</evidence>
<dbReference type="GO" id="GO:0046354">
    <property type="term" value="P:mannan biosynthetic process"/>
    <property type="evidence" value="ECO:0007669"/>
    <property type="project" value="TreeGrafter"/>
</dbReference>
<dbReference type="Gene3D" id="3.40.50.11350">
    <property type="match status" value="1"/>
</dbReference>
<evidence type="ECO:0000256" key="9">
    <source>
        <dbReference type="ARBA" id="ARBA00023136"/>
    </source>
</evidence>
<dbReference type="GO" id="GO:0000139">
    <property type="term" value="C:Golgi membrane"/>
    <property type="evidence" value="ECO:0007669"/>
    <property type="project" value="UniProtKB-SubCell"/>
</dbReference>
<dbReference type="CDD" id="cd11296">
    <property type="entry name" value="O-FucT_like"/>
    <property type="match status" value="1"/>
</dbReference>
<keyword evidence="4" id="KW-0808">Transferase</keyword>
<dbReference type="EMBL" id="JAQQPM010000001">
    <property type="protein sequence ID" value="KAK2066677.1"/>
    <property type="molecule type" value="Genomic_DNA"/>
</dbReference>
<dbReference type="InterPro" id="IPR022751">
    <property type="entry name" value="Alpha_mannosyltransferase"/>
</dbReference>
<keyword evidence="7" id="KW-1133">Transmembrane helix</keyword>
<dbReference type="Pfam" id="PF11051">
    <property type="entry name" value="Mannosyl_trans3"/>
    <property type="match status" value="2"/>
</dbReference>
<protein>
    <submittedName>
        <fullName evidence="11">Uncharacterized protein</fullName>
    </submittedName>
</protein>
<dbReference type="AlphaFoldDB" id="A0AAD9M7N1"/>
<evidence type="ECO:0000256" key="10">
    <source>
        <dbReference type="SAM" id="SignalP"/>
    </source>
</evidence>
<name>A0AAD9M7N1_9PEZI</name>
<proteinExistence type="inferred from homology"/>
<comment type="pathway">
    <text evidence="2">Protein modification; protein glycosylation.</text>
</comment>
<feature type="signal peptide" evidence="10">
    <location>
        <begin position="1"/>
        <end position="31"/>
    </location>
</feature>
<dbReference type="PANTHER" id="PTHR31646:SF1">
    <property type="entry name" value="ALPHA-1,2-MANNOSYLTRANSFERASE MNN2"/>
    <property type="match status" value="1"/>
</dbReference>
<evidence type="ECO:0000256" key="4">
    <source>
        <dbReference type="ARBA" id="ARBA00022679"/>
    </source>
</evidence>
<keyword evidence="8" id="KW-0333">Golgi apparatus</keyword>
<feature type="chain" id="PRO_5042006670" evidence="10">
    <location>
        <begin position="32"/>
        <end position="1011"/>
    </location>
</feature>
<dbReference type="PANTHER" id="PTHR31646">
    <property type="entry name" value="ALPHA-1,2-MANNOSYLTRANSFERASE MNN2"/>
    <property type="match status" value="1"/>
</dbReference>
<comment type="caution">
    <text evidence="11">The sequence shown here is derived from an EMBL/GenBank/DDBJ whole genome shotgun (WGS) entry which is preliminary data.</text>
</comment>